<dbReference type="SUPFAM" id="SSF51556">
    <property type="entry name" value="Metallo-dependent hydrolases"/>
    <property type="match status" value="1"/>
</dbReference>
<dbReference type="PANTHER" id="PTHR10443:SF12">
    <property type="entry name" value="DIPEPTIDASE"/>
    <property type="match status" value="1"/>
</dbReference>
<name>A0ABT1EIZ8_9FIRM</name>
<reference evidence="1 2" key="1">
    <citation type="journal article" date="2022" name="Genome Biol. Evol.">
        <title>Host diet, physiology and behaviors set the stage for Lachnospiraceae cladogenesis.</title>
        <authorList>
            <person name="Vera-Ponce De Leon A."/>
            <person name="Schneider M."/>
            <person name="Jahnes B.C."/>
            <person name="Sadowski V."/>
            <person name="Camuy-Velez L.A."/>
            <person name="Duan J."/>
            <person name="Sabree Z.L."/>
        </authorList>
    </citation>
    <scope>NUCLEOTIDE SEQUENCE [LARGE SCALE GENOMIC DNA]</scope>
    <source>
        <strain evidence="1 2">PAL227</strain>
    </source>
</reference>
<proteinExistence type="predicted"/>
<dbReference type="PROSITE" id="PS51365">
    <property type="entry name" value="RENAL_DIPEPTIDASE_2"/>
    <property type="match status" value="1"/>
</dbReference>
<dbReference type="RefSeq" id="WP_262069560.1">
    <property type="nucleotide sequence ID" value="NZ_JAMXOC010000016.1"/>
</dbReference>
<dbReference type="Proteomes" id="UP001523565">
    <property type="component" value="Unassembled WGS sequence"/>
</dbReference>
<keyword evidence="1" id="KW-0645">Protease</keyword>
<dbReference type="EMBL" id="JAMZFV010000016">
    <property type="protein sequence ID" value="MCP1110680.1"/>
    <property type="molecule type" value="Genomic_DNA"/>
</dbReference>
<gene>
    <name evidence="1" type="ORF">NK118_10490</name>
</gene>
<evidence type="ECO:0000313" key="1">
    <source>
        <dbReference type="EMBL" id="MCP1110680.1"/>
    </source>
</evidence>
<dbReference type="InterPro" id="IPR008257">
    <property type="entry name" value="Pept_M19"/>
</dbReference>
<dbReference type="GO" id="GO:0016805">
    <property type="term" value="F:dipeptidase activity"/>
    <property type="evidence" value="ECO:0007669"/>
    <property type="project" value="UniProtKB-KW"/>
</dbReference>
<sequence>MQLFDLHCDSLVKYLEYRSGFLCEKTQFSLKNKDYFRRMVQTMAVFVPDDIRGERALEYFKLHQKYLSQLLEREEGLVGFVSSSKDIVRVTGEGRCGILLAVESGAVLAGKLENVDYLARMGVRLMTLVWNGENEIGSGHQTDNGLSDFGRQVIKRMEEKKIIVDVSHLNDRGFAEVCEVANKPFVATHSNLRSVCSHKRNLTEKQFEEIVRREGLVGINLYERFLSNQGKGTIDQMYRHVSRMLELGGEDVIACGSDFDGADVNPELDSPVKFATSAEYLLQKGISQSVVNKMFFENALRFFARW</sequence>
<dbReference type="Gene3D" id="3.20.20.140">
    <property type="entry name" value="Metal-dependent hydrolases"/>
    <property type="match status" value="1"/>
</dbReference>
<accession>A0ABT1EIZ8</accession>
<dbReference type="EC" id="3.4.13.-" evidence="1"/>
<dbReference type="Pfam" id="PF01244">
    <property type="entry name" value="Peptidase_M19"/>
    <property type="match status" value="1"/>
</dbReference>
<organism evidence="1 2">
    <name type="scientific">Ohessyouella blattaphilus</name>
    <dbReference type="NCBI Taxonomy" id="2949333"/>
    <lineage>
        <taxon>Bacteria</taxon>
        <taxon>Bacillati</taxon>
        <taxon>Bacillota</taxon>
        <taxon>Clostridia</taxon>
        <taxon>Lachnospirales</taxon>
        <taxon>Lachnospiraceae</taxon>
        <taxon>Ohessyouella</taxon>
    </lineage>
</organism>
<dbReference type="InterPro" id="IPR032466">
    <property type="entry name" value="Metal_Hydrolase"/>
</dbReference>
<evidence type="ECO:0000313" key="2">
    <source>
        <dbReference type="Proteomes" id="UP001523565"/>
    </source>
</evidence>
<keyword evidence="1" id="KW-0378">Hydrolase</keyword>
<dbReference type="PANTHER" id="PTHR10443">
    <property type="entry name" value="MICROSOMAL DIPEPTIDASE"/>
    <property type="match status" value="1"/>
</dbReference>
<protein>
    <submittedName>
        <fullName evidence="1">Membrane dipeptidase</fullName>
        <ecNumber evidence="1">3.4.13.-</ecNumber>
    </submittedName>
</protein>
<keyword evidence="2" id="KW-1185">Reference proteome</keyword>
<comment type="caution">
    <text evidence="1">The sequence shown here is derived from an EMBL/GenBank/DDBJ whole genome shotgun (WGS) entry which is preliminary data.</text>
</comment>
<keyword evidence="1" id="KW-0224">Dipeptidase</keyword>